<dbReference type="Gene3D" id="2.30.240.10">
    <property type="entry name" value="At5g01610-like"/>
    <property type="match status" value="1"/>
</dbReference>
<dbReference type="Pfam" id="PF04398">
    <property type="entry name" value="DUF538"/>
    <property type="match status" value="1"/>
</dbReference>
<keyword evidence="2" id="KW-1185">Reference proteome</keyword>
<dbReference type="InterPro" id="IPR007493">
    <property type="entry name" value="DUF538"/>
</dbReference>
<dbReference type="PANTHER" id="PTHR31676">
    <property type="entry name" value="T31J12.3 PROTEIN-RELATED"/>
    <property type="match status" value="1"/>
</dbReference>
<dbReference type="PANTHER" id="PTHR31676:SF195">
    <property type="entry name" value="DUF538 FAMILY PROTEIN"/>
    <property type="match status" value="1"/>
</dbReference>
<gene>
    <name evidence="1" type="ORF">LITE_LOCUS34265</name>
</gene>
<accession>A0AAV0NMY3</accession>
<name>A0AAV0NMY3_9ROSI</name>
<reference evidence="1" key="1">
    <citation type="submission" date="2022-08" db="EMBL/GenBank/DDBJ databases">
        <authorList>
            <person name="Gutierrez-Valencia J."/>
        </authorList>
    </citation>
    <scope>NUCLEOTIDE SEQUENCE</scope>
</reference>
<evidence type="ECO:0000313" key="2">
    <source>
        <dbReference type="Proteomes" id="UP001154282"/>
    </source>
</evidence>
<sequence>MADPKQGATVAKGHEEAMKMAVSLLKEFGLPEGMLPLEEMVEAGYVKETGYFWIVQKKGTKHLFKMISKQVSYDAEISGYIEKNKAKKMKGVKAKELMLWPPVNEIVVDDPPTGKVHFKSLGGITKTFPVQAFAAGQCWKPNRK</sequence>
<dbReference type="AlphaFoldDB" id="A0AAV0NMY3"/>
<comment type="caution">
    <text evidence="1">The sequence shown here is derived from an EMBL/GenBank/DDBJ whole genome shotgun (WGS) entry which is preliminary data.</text>
</comment>
<dbReference type="InterPro" id="IPR036758">
    <property type="entry name" value="At5g01610-like"/>
</dbReference>
<proteinExistence type="predicted"/>
<dbReference type="SUPFAM" id="SSF141562">
    <property type="entry name" value="At5g01610-like"/>
    <property type="match status" value="1"/>
</dbReference>
<organism evidence="1 2">
    <name type="scientific">Linum tenue</name>
    <dbReference type="NCBI Taxonomy" id="586396"/>
    <lineage>
        <taxon>Eukaryota</taxon>
        <taxon>Viridiplantae</taxon>
        <taxon>Streptophyta</taxon>
        <taxon>Embryophyta</taxon>
        <taxon>Tracheophyta</taxon>
        <taxon>Spermatophyta</taxon>
        <taxon>Magnoliopsida</taxon>
        <taxon>eudicotyledons</taxon>
        <taxon>Gunneridae</taxon>
        <taxon>Pentapetalae</taxon>
        <taxon>rosids</taxon>
        <taxon>fabids</taxon>
        <taxon>Malpighiales</taxon>
        <taxon>Linaceae</taxon>
        <taxon>Linum</taxon>
    </lineage>
</organism>
<dbReference type="Proteomes" id="UP001154282">
    <property type="component" value="Unassembled WGS sequence"/>
</dbReference>
<dbReference type="EMBL" id="CAMGYJ010000008">
    <property type="protein sequence ID" value="CAI0459978.1"/>
    <property type="molecule type" value="Genomic_DNA"/>
</dbReference>
<evidence type="ECO:0000313" key="1">
    <source>
        <dbReference type="EMBL" id="CAI0459978.1"/>
    </source>
</evidence>
<protein>
    <submittedName>
        <fullName evidence="1">Uncharacterized protein</fullName>
    </submittedName>
</protein>